<gene>
    <name evidence="3" type="ORF">IB286_00040</name>
</gene>
<accession>A0A927GVF8</accession>
<evidence type="ECO:0000259" key="1">
    <source>
        <dbReference type="PROSITE" id="PS50404"/>
    </source>
</evidence>
<dbReference type="SUPFAM" id="SSF47616">
    <property type="entry name" value="GST C-terminal domain-like"/>
    <property type="match status" value="1"/>
</dbReference>
<dbReference type="Pfam" id="PF13417">
    <property type="entry name" value="GST_N_3"/>
    <property type="match status" value="1"/>
</dbReference>
<dbReference type="AlphaFoldDB" id="A0A927GVF8"/>
<keyword evidence="4" id="KW-1185">Reference proteome</keyword>
<evidence type="ECO:0000313" key="4">
    <source>
        <dbReference type="Proteomes" id="UP000610558"/>
    </source>
</evidence>
<dbReference type="Proteomes" id="UP000610558">
    <property type="component" value="Unassembled WGS sequence"/>
</dbReference>
<dbReference type="PROSITE" id="PS50404">
    <property type="entry name" value="GST_NTER"/>
    <property type="match status" value="1"/>
</dbReference>
<evidence type="ECO:0000259" key="2">
    <source>
        <dbReference type="PROSITE" id="PS50405"/>
    </source>
</evidence>
<protein>
    <submittedName>
        <fullName evidence="3">Glutathione S-transferase family protein</fullName>
    </submittedName>
</protein>
<dbReference type="InterPro" id="IPR010987">
    <property type="entry name" value="Glutathione-S-Trfase_C-like"/>
</dbReference>
<dbReference type="Gene3D" id="1.20.1050.10">
    <property type="match status" value="1"/>
</dbReference>
<dbReference type="PROSITE" id="PS50405">
    <property type="entry name" value="GST_CTER"/>
    <property type="match status" value="1"/>
</dbReference>
<feature type="domain" description="GST N-terminal" evidence="1">
    <location>
        <begin position="1"/>
        <end position="77"/>
    </location>
</feature>
<comment type="caution">
    <text evidence="3">The sequence shown here is derived from an EMBL/GenBank/DDBJ whole genome shotgun (WGS) entry which is preliminary data.</text>
</comment>
<dbReference type="SUPFAM" id="SSF52833">
    <property type="entry name" value="Thioredoxin-like"/>
    <property type="match status" value="1"/>
</dbReference>
<reference evidence="3" key="1">
    <citation type="submission" date="2020-09" db="EMBL/GenBank/DDBJ databases">
        <authorList>
            <person name="Yoon J.-W."/>
        </authorList>
    </citation>
    <scope>NUCLEOTIDE SEQUENCE</scope>
    <source>
        <strain evidence="3">KMU-158</strain>
    </source>
</reference>
<dbReference type="InterPro" id="IPR036282">
    <property type="entry name" value="Glutathione-S-Trfase_C_sf"/>
</dbReference>
<dbReference type="PANTHER" id="PTHR43968">
    <property type="match status" value="1"/>
</dbReference>
<dbReference type="InterPro" id="IPR040079">
    <property type="entry name" value="Glutathione_S-Trfase"/>
</dbReference>
<proteinExistence type="predicted"/>
<dbReference type="InterPro" id="IPR004045">
    <property type="entry name" value="Glutathione_S-Trfase_N"/>
</dbReference>
<dbReference type="SFLD" id="SFLDS00019">
    <property type="entry name" value="Glutathione_Transferase_(cytos"/>
    <property type="match status" value="1"/>
</dbReference>
<feature type="domain" description="GST C-terminal" evidence="2">
    <location>
        <begin position="82"/>
        <end position="211"/>
    </location>
</feature>
<dbReference type="SFLD" id="SFLDG00358">
    <property type="entry name" value="Main_(cytGST)"/>
    <property type="match status" value="1"/>
</dbReference>
<organism evidence="3 4">
    <name type="scientific">Spongiibacter pelagi</name>
    <dbReference type="NCBI Taxonomy" id="2760804"/>
    <lineage>
        <taxon>Bacteria</taxon>
        <taxon>Pseudomonadati</taxon>
        <taxon>Pseudomonadota</taxon>
        <taxon>Gammaproteobacteria</taxon>
        <taxon>Cellvibrionales</taxon>
        <taxon>Spongiibacteraceae</taxon>
        <taxon>Spongiibacter</taxon>
    </lineage>
</organism>
<name>A0A927GVF8_9GAMM</name>
<dbReference type="CDD" id="cd00570">
    <property type="entry name" value="GST_N_family"/>
    <property type="match status" value="1"/>
</dbReference>
<dbReference type="InterPro" id="IPR036249">
    <property type="entry name" value="Thioredoxin-like_sf"/>
</dbReference>
<evidence type="ECO:0000313" key="3">
    <source>
        <dbReference type="EMBL" id="MBD2857374.1"/>
    </source>
</evidence>
<dbReference type="GO" id="GO:0005737">
    <property type="term" value="C:cytoplasm"/>
    <property type="evidence" value="ECO:0007669"/>
    <property type="project" value="TreeGrafter"/>
</dbReference>
<sequence>MLKLYGFAVSNYFNMVKHVLLYKGVEFEEVTVFPGQDPKYLSKSPVGKVPCIETERGALCETSVILDYLEARYPDKPLMPEDAWQQAKVREVMKIAELYLELSGRKLFPQALMGKALPEPMKVETREVMQKACAALAELCSFTPYAMGTEMTLADIALRYSLVAAEISAQTVYAWDLAADVPGMKTWQAMMADSEISQQLDHASQEMMPAFMEYLQQRA</sequence>
<dbReference type="RefSeq" id="WP_190761632.1">
    <property type="nucleotide sequence ID" value="NZ_JACXLD010000001.1"/>
</dbReference>
<dbReference type="InterPro" id="IPR050983">
    <property type="entry name" value="GST_Omega/HSP26"/>
</dbReference>
<dbReference type="EMBL" id="JACXLD010000001">
    <property type="protein sequence ID" value="MBD2857374.1"/>
    <property type="molecule type" value="Genomic_DNA"/>
</dbReference>
<dbReference type="Gene3D" id="3.40.30.10">
    <property type="entry name" value="Glutaredoxin"/>
    <property type="match status" value="1"/>
</dbReference>
<dbReference type="PANTHER" id="PTHR43968:SF6">
    <property type="entry name" value="GLUTATHIONE S-TRANSFERASE OMEGA"/>
    <property type="match status" value="1"/>
</dbReference>